<evidence type="ECO:0000256" key="12">
    <source>
        <dbReference type="PIRSR" id="PIRSR039102-3"/>
    </source>
</evidence>
<dbReference type="HAMAP" id="MF_00047">
    <property type="entry name" value="Dala_Dala_lig"/>
    <property type="match status" value="1"/>
</dbReference>
<evidence type="ECO:0000256" key="10">
    <source>
        <dbReference type="HAMAP-Rule" id="MF_00047"/>
    </source>
</evidence>
<dbReference type="GO" id="GO:0005737">
    <property type="term" value="C:cytoplasm"/>
    <property type="evidence" value="ECO:0007669"/>
    <property type="project" value="UniProtKB-SubCell"/>
</dbReference>
<keyword evidence="8 10" id="KW-0573">Peptidoglycan synthesis</keyword>
<evidence type="ECO:0000256" key="5">
    <source>
        <dbReference type="ARBA" id="ARBA00022741"/>
    </source>
</evidence>
<comment type="function">
    <text evidence="10">Cell wall formation.</text>
</comment>
<accession>A0A2M6WV03</accession>
<dbReference type="GO" id="GO:0009252">
    <property type="term" value="P:peptidoglycan biosynthetic process"/>
    <property type="evidence" value="ECO:0007669"/>
    <property type="project" value="UniProtKB-UniRule"/>
</dbReference>
<reference evidence="16" key="1">
    <citation type="submission" date="2017-09" db="EMBL/GenBank/DDBJ databases">
        <title>Depth-based differentiation of microbial function through sediment-hosted aquifers and enrichment of novel symbionts in the deep terrestrial subsurface.</title>
        <authorList>
            <person name="Probst A.J."/>
            <person name="Ladd B."/>
            <person name="Jarett J.K."/>
            <person name="Geller-Mcgrath D.E."/>
            <person name="Sieber C.M.K."/>
            <person name="Emerson J.B."/>
            <person name="Anantharaman K."/>
            <person name="Thomas B.C."/>
            <person name="Malmstrom R."/>
            <person name="Stieglmeier M."/>
            <person name="Klingl A."/>
            <person name="Woyke T."/>
            <person name="Ryan C.M."/>
            <person name="Banfield J.F."/>
        </authorList>
    </citation>
    <scope>NUCLEOTIDE SEQUENCE [LARGE SCALE GENOMIC DNA]</scope>
</reference>
<dbReference type="InterPro" id="IPR005905">
    <property type="entry name" value="D_ala_D_ala"/>
</dbReference>
<organism evidence="15 16">
    <name type="scientific">Candidatus Campbellbacteria bacterium CG10_big_fil_rev_8_21_14_0_10_35_52</name>
    <dbReference type="NCBI Taxonomy" id="1974527"/>
    <lineage>
        <taxon>Bacteria</taxon>
        <taxon>Candidatus Campbelliibacteriota</taxon>
    </lineage>
</organism>
<evidence type="ECO:0000256" key="7">
    <source>
        <dbReference type="ARBA" id="ARBA00022960"/>
    </source>
</evidence>
<comment type="cofactor">
    <cofactor evidence="12">
        <name>Mg(2+)</name>
        <dbReference type="ChEBI" id="CHEBI:18420"/>
    </cofactor>
    <cofactor evidence="12">
        <name>Mn(2+)</name>
        <dbReference type="ChEBI" id="CHEBI:29035"/>
    </cofactor>
    <text evidence="12">Binds 2 magnesium or manganese ions per subunit.</text>
</comment>
<dbReference type="InterPro" id="IPR011127">
    <property type="entry name" value="Dala_Dala_lig_N"/>
</dbReference>
<dbReference type="InterPro" id="IPR013815">
    <property type="entry name" value="ATP_grasp_subdomain_1"/>
</dbReference>
<feature type="domain" description="ATP-grasp" evidence="14">
    <location>
        <begin position="111"/>
        <end position="316"/>
    </location>
</feature>
<feature type="active site" evidence="11">
    <location>
        <position position="157"/>
    </location>
</feature>
<evidence type="ECO:0000256" key="1">
    <source>
        <dbReference type="ARBA" id="ARBA00004496"/>
    </source>
</evidence>
<keyword evidence="4 10" id="KW-0436">Ligase</keyword>
<dbReference type="PANTHER" id="PTHR23132">
    <property type="entry name" value="D-ALANINE--D-ALANINE LIGASE"/>
    <property type="match status" value="1"/>
</dbReference>
<evidence type="ECO:0000313" key="15">
    <source>
        <dbReference type="EMBL" id="PIT96627.1"/>
    </source>
</evidence>
<evidence type="ECO:0000259" key="14">
    <source>
        <dbReference type="PROSITE" id="PS50975"/>
    </source>
</evidence>
<dbReference type="NCBIfam" id="TIGR01205">
    <property type="entry name" value="D_ala_D_alaTIGR"/>
    <property type="match status" value="1"/>
</dbReference>
<feature type="binding site" evidence="12">
    <location>
        <position position="283"/>
    </location>
    <ligand>
        <name>Mg(2+)</name>
        <dbReference type="ChEBI" id="CHEBI:18420"/>
        <label>2</label>
    </ligand>
</feature>
<protein>
    <recommendedName>
        <fullName evidence="10">D-alanine--D-alanine ligase</fullName>
        <ecNumber evidence="10">6.3.2.4</ecNumber>
    </recommendedName>
    <alternativeName>
        <fullName evidence="10">D-Ala-D-Ala ligase</fullName>
    </alternativeName>
    <alternativeName>
        <fullName evidence="10">D-alanylalanine synthetase</fullName>
    </alternativeName>
</protein>
<dbReference type="Gene3D" id="3.30.1490.20">
    <property type="entry name" value="ATP-grasp fold, A domain"/>
    <property type="match status" value="1"/>
</dbReference>
<dbReference type="InterPro" id="IPR011761">
    <property type="entry name" value="ATP-grasp"/>
</dbReference>
<dbReference type="InterPro" id="IPR011095">
    <property type="entry name" value="Dala_Dala_lig_C"/>
</dbReference>
<dbReference type="GO" id="GO:0008360">
    <property type="term" value="P:regulation of cell shape"/>
    <property type="evidence" value="ECO:0007669"/>
    <property type="project" value="UniProtKB-KW"/>
</dbReference>
<dbReference type="Gene3D" id="3.40.50.20">
    <property type="match status" value="1"/>
</dbReference>
<name>A0A2M6WV03_9BACT</name>
<comment type="pathway">
    <text evidence="10">Cell wall biogenesis; peptidoglycan biosynthesis.</text>
</comment>
<proteinExistence type="inferred from homology"/>
<feature type="active site" evidence="11">
    <location>
        <position position="294"/>
    </location>
</feature>
<feature type="binding site" evidence="12">
    <location>
        <position position="285"/>
    </location>
    <ligand>
        <name>Mg(2+)</name>
        <dbReference type="ChEBI" id="CHEBI:18420"/>
        <label>2</label>
    </ligand>
</feature>
<comment type="catalytic activity">
    <reaction evidence="10">
        <text>2 D-alanine + ATP = D-alanyl-D-alanine + ADP + phosphate + H(+)</text>
        <dbReference type="Rhea" id="RHEA:11224"/>
        <dbReference type="ChEBI" id="CHEBI:15378"/>
        <dbReference type="ChEBI" id="CHEBI:30616"/>
        <dbReference type="ChEBI" id="CHEBI:43474"/>
        <dbReference type="ChEBI" id="CHEBI:57416"/>
        <dbReference type="ChEBI" id="CHEBI:57822"/>
        <dbReference type="ChEBI" id="CHEBI:456216"/>
        <dbReference type="EC" id="6.3.2.4"/>
    </reaction>
</comment>
<dbReference type="Pfam" id="PF07478">
    <property type="entry name" value="Dala_Dala_lig_C"/>
    <property type="match status" value="1"/>
</dbReference>
<evidence type="ECO:0000256" key="13">
    <source>
        <dbReference type="PROSITE-ProRule" id="PRU00409"/>
    </source>
</evidence>
<evidence type="ECO:0000256" key="11">
    <source>
        <dbReference type="PIRSR" id="PIRSR039102-1"/>
    </source>
</evidence>
<evidence type="ECO:0000256" key="2">
    <source>
        <dbReference type="ARBA" id="ARBA00010871"/>
    </source>
</evidence>
<keyword evidence="12" id="KW-0460">Magnesium</keyword>
<comment type="similarity">
    <text evidence="2 10">Belongs to the D-alanine--D-alanine ligase family.</text>
</comment>
<dbReference type="Proteomes" id="UP000230481">
    <property type="component" value="Unassembled WGS sequence"/>
</dbReference>
<dbReference type="SUPFAM" id="SSF56059">
    <property type="entry name" value="Glutathione synthetase ATP-binding domain-like"/>
    <property type="match status" value="1"/>
</dbReference>
<dbReference type="AlphaFoldDB" id="A0A2M6WV03"/>
<keyword evidence="12" id="KW-0464">Manganese</keyword>
<evidence type="ECO:0000256" key="3">
    <source>
        <dbReference type="ARBA" id="ARBA00022490"/>
    </source>
</evidence>
<sequence>MQKIRVGVLRGGPSNEYNISLKTGSSVLKNLPEEKYEARDIFISKNGEWHFRGIPIAPEKIINQMDVIFNAMHGQYGEDGSVQRILDTFSVPYTGSAAFASAISMNKLLTKQGIESYDINTPEYTIIEKSDNLEKDILNIFRSFCQPSVIKPINGGSSIGVSLAKDFSSFREGIFKALEYSPKILIEEYIRGREVTCGVIENFRGEELYALMPVEIIPINKNSFFDYGAKYDGKTREICPSSFDRIIKDEIQLLAIKAHKALGLRHYSRSDFIVSPRGIYFLEVNTLPGLTKESLLPKSLAAGGTTLSEFLDHLVKLALSNK</sequence>
<evidence type="ECO:0000256" key="6">
    <source>
        <dbReference type="ARBA" id="ARBA00022840"/>
    </source>
</evidence>
<dbReference type="InterPro" id="IPR016185">
    <property type="entry name" value="PreATP-grasp_dom_sf"/>
</dbReference>
<keyword evidence="5 13" id="KW-0547">Nucleotide-binding</keyword>
<comment type="subcellular location">
    <subcellularLocation>
        <location evidence="1 10">Cytoplasm</location>
    </subcellularLocation>
</comment>
<dbReference type="EC" id="6.3.2.4" evidence="10"/>
<dbReference type="UniPathway" id="UPA00219"/>
<evidence type="ECO:0000256" key="8">
    <source>
        <dbReference type="ARBA" id="ARBA00022984"/>
    </source>
</evidence>
<dbReference type="EMBL" id="PFAA01000040">
    <property type="protein sequence ID" value="PIT96627.1"/>
    <property type="molecule type" value="Genomic_DNA"/>
</dbReference>
<dbReference type="NCBIfam" id="NF002378">
    <property type="entry name" value="PRK01372.1"/>
    <property type="match status" value="1"/>
</dbReference>
<dbReference type="InterPro" id="IPR000291">
    <property type="entry name" value="D-Ala_lig_Van_CS"/>
</dbReference>
<keyword evidence="6 13" id="KW-0067">ATP-binding</keyword>
<dbReference type="Gene3D" id="3.30.470.20">
    <property type="entry name" value="ATP-grasp fold, B domain"/>
    <property type="match status" value="1"/>
</dbReference>
<feature type="binding site" evidence="12">
    <location>
        <position position="271"/>
    </location>
    <ligand>
        <name>Mg(2+)</name>
        <dbReference type="ChEBI" id="CHEBI:18420"/>
        <label>1</label>
    </ligand>
</feature>
<dbReference type="SUPFAM" id="SSF52440">
    <property type="entry name" value="PreATP-grasp domain"/>
    <property type="match status" value="1"/>
</dbReference>
<dbReference type="PROSITE" id="PS50975">
    <property type="entry name" value="ATP_GRASP"/>
    <property type="match status" value="1"/>
</dbReference>
<keyword evidence="9 10" id="KW-0961">Cell wall biogenesis/degradation</keyword>
<dbReference type="PANTHER" id="PTHR23132:SF23">
    <property type="entry name" value="D-ALANINE--D-ALANINE LIGASE B"/>
    <property type="match status" value="1"/>
</dbReference>
<comment type="caution">
    <text evidence="15">The sequence shown here is derived from an EMBL/GenBank/DDBJ whole genome shotgun (WGS) entry which is preliminary data.</text>
</comment>
<keyword evidence="7 10" id="KW-0133">Cell shape</keyword>
<feature type="active site" evidence="11">
    <location>
        <position position="16"/>
    </location>
</feature>
<keyword evidence="12" id="KW-0479">Metal-binding</keyword>
<evidence type="ECO:0000256" key="9">
    <source>
        <dbReference type="ARBA" id="ARBA00023316"/>
    </source>
</evidence>
<feature type="binding site" evidence="12">
    <location>
        <position position="283"/>
    </location>
    <ligand>
        <name>Mg(2+)</name>
        <dbReference type="ChEBI" id="CHEBI:18420"/>
        <label>1</label>
    </ligand>
</feature>
<evidence type="ECO:0000256" key="4">
    <source>
        <dbReference type="ARBA" id="ARBA00022598"/>
    </source>
</evidence>
<dbReference type="GO" id="GO:0046872">
    <property type="term" value="F:metal ion binding"/>
    <property type="evidence" value="ECO:0007669"/>
    <property type="project" value="UniProtKB-KW"/>
</dbReference>
<dbReference type="GO" id="GO:0071555">
    <property type="term" value="P:cell wall organization"/>
    <property type="evidence" value="ECO:0007669"/>
    <property type="project" value="UniProtKB-KW"/>
</dbReference>
<dbReference type="GO" id="GO:0008716">
    <property type="term" value="F:D-alanine-D-alanine ligase activity"/>
    <property type="evidence" value="ECO:0007669"/>
    <property type="project" value="UniProtKB-UniRule"/>
</dbReference>
<dbReference type="PIRSF" id="PIRSF039102">
    <property type="entry name" value="Ddl/VanB"/>
    <property type="match status" value="1"/>
</dbReference>
<gene>
    <name evidence="10" type="primary">ddl</name>
    <name evidence="15" type="ORF">COT82_02200</name>
</gene>
<dbReference type="Pfam" id="PF01820">
    <property type="entry name" value="Dala_Dala_lig_N"/>
    <property type="match status" value="2"/>
</dbReference>
<evidence type="ECO:0000313" key="16">
    <source>
        <dbReference type="Proteomes" id="UP000230481"/>
    </source>
</evidence>
<dbReference type="GO" id="GO:0005524">
    <property type="term" value="F:ATP binding"/>
    <property type="evidence" value="ECO:0007669"/>
    <property type="project" value="UniProtKB-UniRule"/>
</dbReference>
<dbReference type="PROSITE" id="PS00844">
    <property type="entry name" value="DALA_DALA_LIGASE_2"/>
    <property type="match status" value="1"/>
</dbReference>
<keyword evidence="3 10" id="KW-0963">Cytoplasm</keyword>